<keyword evidence="8" id="KW-1185">Reference proteome</keyword>
<organism evidence="7 8">
    <name type="scientific">Krasilnikovia cinnamomea</name>
    <dbReference type="NCBI Taxonomy" id="349313"/>
    <lineage>
        <taxon>Bacteria</taxon>
        <taxon>Bacillati</taxon>
        <taxon>Actinomycetota</taxon>
        <taxon>Actinomycetes</taxon>
        <taxon>Micromonosporales</taxon>
        <taxon>Micromonosporaceae</taxon>
        <taxon>Krasilnikovia</taxon>
    </lineage>
</organism>
<dbReference type="PROSITE" id="PS50977">
    <property type="entry name" value="HTH_TETR_2"/>
    <property type="match status" value="1"/>
</dbReference>
<feature type="DNA-binding region" description="H-T-H motif" evidence="4">
    <location>
        <begin position="35"/>
        <end position="54"/>
    </location>
</feature>
<keyword evidence="3" id="KW-0804">Transcription</keyword>
<dbReference type="SUPFAM" id="SSF48498">
    <property type="entry name" value="Tetracyclin repressor-like, C-terminal domain"/>
    <property type="match status" value="1"/>
</dbReference>
<sequence length="192" mass="20856">MSVRVARRRSAVRLATAAALLDVAVEVLVADPAASLAEVAEAAGIGRTTLHKHYATRDDLLRAVGHRAIDLWEQRIGTAVRAADAPDGGLRALAEAMIAVGPHLAFLWRNPIFDHAEDIGRRWKSVEPQALTVLKRARDRGLLRAEVADHWLLQTFYSLVYVAAESVYSGHLAPRSAPDLVVDTYTRGLGAP</sequence>
<feature type="signal peptide" evidence="5">
    <location>
        <begin position="1"/>
        <end position="29"/>
    </location>
</feature>
<dbReference type="InterPro" id="IPR036271">
    <property type="entry name" value="Tet_transcr_reg_TetR-rel_C_sf"/>
</dbReference>
<evidence type="ECO:0000256" key="2">
    <source>
        <dbReference type="ARBA" id="ARBA00023125"/>
    </source>
</evidence>
<proteinExistence type="predicted"/>
<gene>
    <name evidence="7" type="ORF">EV385_0100</name>
</gene>
<keyword evidence="1" id="KW-0805">Transcription regulation</keyword>
<dbReference type="InterPro" id="IPR050109">
    <property type="entry name" value="HTH-type_TetR-like_transc_reg"/>
</dbReference>
<dbReference type="SUPFAM" id="SSF46689">
    <property type="entry name" value="Homeodomain-like"/>
    <property type="match status" value="1"/>
</dbReference>
<evidence type="ECO:0000259" key="6">
    <source>
        <dbReference type="PROSITE" id="PS50977"/>
    </source>
</evidence>
<accession>A0A4V2G6E0</accession>
<dbReference type="GO" id="GO:0003700">
    <property type="term" value="F:DNA-binding transcription factor activity"/>
    <property type="evidence" value="ECO:0007669"/>
    <property type="project" value="TreeGrafter"/>
</dbReference>
<dbReference type="PANTHER" id="PTHR30055">
    <property type="entry name" value="HTH-TYPE TRANSCRIPTIONAL REGULATOR RUTR"/>
    <property type="match status" value="1"/>
</dbReference>
<keyword evidence="2 4" id="KW-0238">DNA-binding</keyword>
<keyword evidence="5" id="KW-0732">Signal</keyword>
<feature type="chain" id="PRO_5020882923" evidence="5">
    <location>
        <begin position="30"/>
        <end position="192"/>
    </location>
</feature>
<dbReference type="EMBL" id="SHKY01000001">
    <property type="protein sequence ID" value="RZU48386.1"/>
    <property type="molecule type" value="Genomic_DNA"/>
</dbReference>
<dbReference type="RefSeq" id="WP_165449342.1">
    <property type="nucleotide sequence ID" value="NZ_SHKY01000001.1"/>
</dbReference>
<evidence type="ECO:0000313" key="8">
    <source>
        <dbReference type="Proteomes" id="UP000292564"/>
    </source>
</evidence>
<reference evidence="7 8" key="1">
    <citation type="submission" date="2019-02" db="EMBL/GenBank/DDBJ databases">
        <title>Sequencing the genomes of 1000 actinobacteria strains.</title>
        <authorList>
            <person name="Klenk H.-P."/>
        </authorList>
    </citation>
    <scope>NUCLEOTIDE SEQUENCE [LARGE SCALE GENOMIC DNA]</scope>
    <source>
        <strain evidence="7 8">DSM 45162</strain>
    </source>
</reference>
<dbReference type="Proteomes" id="UP000292564">
    <property type="component" value="Unassembled WGS sequence"/>
</dbReference>
<dbReference type="GO" id="GO:0000976">
    <property type="term" value="F:transcription cis-regulatory region binding"/>
    <property type="evidence" value="ECO:0007669"/>
    <property type="project" value="TreeGrafter"/>
</dbReference>
<evidence type="ECO:0000313" key="7">
    <source>
        <dbReference type="EMBL" id="RZU48386.1"/>
    </source>
</evidence>
<dbReference type="Gene3D" id="1.10.357.10">
    <property type="entry name" value="Tetracycline Repressor, domain 2"/>
    <property type="match status" value="1"/>
</dbReference>
<evidence type="ECO:0000256" key="4">
    <source>
        <dbReference type="PROSITE-ProRule" id="PRU00335"/>
    </source>
</evidence>
<dbReference type="PANTHER" id="PTHR30055:SF234">
    <property type="entry name" value="HTH-TYPE TRANSCRIPTIONAL REGULATOR BETI"/>
    <property type="match status" value="1"/>
</dbReference>
<name>A0A4V2G6E0_9ACTN</name>
<dbReference type="AlphaFoldDB" id="A0A4V2G6E0"/>
<dbReference type="InterPro" id="IPR001647">
    <property type="entry name" value="HTH_TetR"/>
</dbReference>
<feature type="domain" description="HTH tetR-type" evidence="6">
    <location>
        <begin position="14"/>
        <end position="72"/>
    </location>
</feature>
<comment type="caution">
    <text evidence="7">The sequence shown here is derived from an EMBL/GenBank/DDBJ whole genome shotgun (WGS) entry which is preliminary data.</text>
</comment>
<evidence type="ECO:0000256" key="3">
    <source>
        <dbReference type="ARBA" id="ARBA00023163"/>
    </source>
</evidence>
<evidence type="ECO:0000256" key="1">
    <source>
        <dbReference type="ARBA" id="ARBA00023015"/>
    </source>
</evidence>
<evidence type="ECO:0000256" key="5">
    <source>
        <dbReference type="SAM" id="SignalP"/>
    </source>
</evidence>
<dbReference type="Pfam" id="PF00440">
    <property type="entry name" value="TetR_N"/>
    <property type="match status" value="1"/>
</dbReference>
<protein>
    <submittedName>
        <fullName evidence="7">TetR family transcriptional regulator</fullName>
    </submittedName>
</protein>
<dbReference type="InterPro" id="IPR009057">
    <property type="entry name" value="Homeodomain-like_sf"/>
</dbReference>